<accession>A0A8T0JBY7</accession>
<comment type="caution">
    <text evidence="1">The sequence shown here is derived from an EMBL/GenBank/DDBJ whole genome shotgun (WGS) entry which is preliminary data.</text>
</comment>
<gene>
    <name evidence="1" type="ORF">KC19_1G329400</name>
</gene>
<dbReference type="Proteomes" id="UP000822688">
    <property type="component" value="Chromosome 1"/>
</dbReference>
<evidence type="ECO:0000313" key="2">
    <source>
        <dbReference type="Proteomes" id="UP000822688"/>
    </source>
</evidence>
<protein>
    <submittedName>
        <fullName evidence="1">Uncharacterized protein</fullName>
    </submittedName>
</protein>
<evidence type="ECO:0000313" key="1">
    <source>
        <dbReference type="EMBL" id="KAG0593430.1"/>
    </source>
</evidence>
<dbReference type="AlphaFoldDB" id="A0A8T0JBY7"/>
<organism evidence="1 2">
    <name type="scientific">Ceratodon purpureus</name>
    <name type="common">Fire moss</name>
    <name type="synonym">Dicranum purpureum</name>
    <dbReference type="NCBI Taxonomy" id="3225"/>
    <lineage>
        <taxon>Eukaryota</taxon>
        <taxon>Viridiplantae</taxon>
        <taxon>Streptophyta</taxon>
        <taxon>Embryophyta</taxon>
        <taxon>Bryophyta</taxon>
        <taxon>Bryophytina</taxon>
        <taxon>Bryopsida</taxon>
        <taxon>Dicranidae</taxon>
        <taxon>Pseudoditrichales</taxon>
        <taxon>Ditrichaceae</taxon>
        <taxon>Ceratodon</taxon>
    </lineage>
</organism>
<reference evidence="1" key="1">
    <citation type="submission" date="2020-06" db="EMBL/GenBank/DDBJ databases">
        <title>WGS assembly of Ceratodon purpureus strain R40.</title>
        <authorList>
            <person name="Carey S.B."/>
            <person name="Jenkins J."/>
            <person name="Shu S."/>
            <person name="Lovell J.T."/>
            <person name="Sreedasyam A."/>
            <person name="Maumus F."/>
            <person name="Tiley G.P."/>
            <person name="Fernandez-Pozo N."/>
            <person name="Barry K."/>
            <person name="Chen C."/>
            <person name="Wang M."/>
            <person name="Lipzen A."/>
            <person name="Daum C."/>
            <person name="Saski C.A."/>
            <person name="Payton A.C."/>
            <person name="Mcbreen J.C."/>
            <person name="Conrad R.E."/>
            <person name="Kollar L.M."/>
            <person name="Olsson S."/>
            <person name="Huttunen S."/>
            <person name="Landis J.B."/>
            <person name="Wickett N.J."/>
            <person name="Johnson M.G."/>
            <person name="Rensing S.A."/>
            <person name="Grimwood J."/>
            <person name="Schmutz J."/>
            <person name="Mcdaniel S.F."/>
        </authorList>
    </citation>
    <scope>NUCLEOTIDE SEQUENCE</scope>
    <source>
        <strain evidence="1">R40</strain>
    </source>
</reference>
<proteinExistence type="predicted"/>
<name>A0A8T0JBY7_CERPU</name>
<dbReference type="EMBL" id="CM026421">
    <property type="protein sequence ID" value="KAG0593430.1"/>
    <property type="molecule type" value="Genomic_DNA"/>
</dbReference>
<keyword evidence="2" id="KW-1185">Reference proteome</keyword>
<sequence length="41" mass="4745">MVSRMDGVWSEEPNSQTFNKAVRNSENWGPMLERITIFSAE</sequence>